<feature type="domain" description="Soluble ligand binding" evidence="4">
    <location>
        <begin position="730"/>
        <end position="767"/>
    </location>
</feature>
<evidence type="ECO:0000259" key="4">
    <source>
        <dbReference type="Pfam" id="PF10531"/>
    </source>
</evidence>
<keyword evidence="6" id="KW-1185">Reference proteome</keyword>
<accession>A0A1H1YMM7</accession>
<dbReference type="GO" id="GO:0015159">
    <property type="term" value="F:polysaccharide transmembrane transporter activity"/>
    <property type="evidence" value="ECO:0007669"/>
    <property type="project" value="InterPro"/>
</dbReference>
<dbReference type="AlphaFoldDB" id="A0A1H1YMM7"/>
<dbReference type="Pfam" id="PF10531">
    <property type="entry name" value="SLBB"/>
    <property type="match status" value="6"/>
</dbReference>
<evidence type="ECO:0000256" key="2">
    <source>
        <dbReference type="SAM" id="Phobius"/>
    </source>
</evidence>
<feature type="domain" description="Soluble ligand binding" evidence="4">
    <location>
        <begin position="331"/>
        <end position="376"/>
    </location>
</feature>
<feature type="domain" description="Soluble ligand binding" evidence="4">
    <location>
        <begin position="603"/>
        <end position="639"/>
    </location>
</feature>
<evidence type="ECO:0000259" key="3">
    <source>
        <dbReference type="Pfam" id="PF02563"/>
    </source>
</evidence>
<evidence type="ECO:0000313" key="5">
    <source>
        <dbReference type="EMBL" id="SDT22539.1"/>
    </source>
</evidence>
<reference evidence="5 6" key="1">
    <citation type="submission" date="2016-10" db="EMBL/GenBank/DDBJ databases">
        <authorList>
            <person name="de Groot N.N."/>
        </authorList>
    </citation>
    <scope>NUCLEOTIDE SEQUENCE [LARGE SCALE GENOMIC DNA]</scope>
    <source>
        <strain evidence="5 6">MP1X4</strain>
    </source>
</reference>
<keyword evidence="2" id="KW-0472">Membrane</keyword>
<feature type="domain" description="Soluble ligand binding" evidence="4">
    <location>
        <begin position="505"/>
        <end position="549"/>
    </location>
</feature>
<organism evidence="5 6">
    <name type="scientific">Mucilaginibacter mallensis</name>
    <dbReference type="NCBI Taxonomy" id="652787"/>
    <lineage>
        <taxon>Bacteria</taxon>
        <taxon>Pseudomonadati</taxon>
        <taxon>Bacteroidota</taxon>
        <taxon>Sphingobacteriia</taxon>
        <taxon>Sphingobacteriales</taxon>
        <taxon>Sphingobacteriaceae</taxon>
        <taxon>Mucilaginibacter</taxon>
    </lineage>
</organism>
<dbReference type="InterPro" id="IPR049712">
    <property type="entry name" value="Poly_export"/>
</dbReference>
<dbReference type="InterPro" id="IPR003715">
    <property type="entry name" value="Poly_export_N"/>
</dbReference>
<sequence>MRQTNSIISCLCCDFSHMKYLKFALLSVIITTFCLSTKPVSAQNISSVNVNNLSDAQVQQMVQQAHAAGLSDNQIVQQAEDKGMSADQGQLLQKRIEALRSSGTSAQTDSDATQSQSRALNYNSTGLNQQKPYSNQADTAPKIFGADLFRNNNLTFEPNLNLATPVNYIVGPSDQLNINVYGNSIVNWKLNVSPEGNINIPGIGIVNVAGKTIEQATALIKSKLAANNYAVGHGTNVQVSLGNIRSIKVILVGEVQKPGSYTLPSLATVFNALYAAGGPTKNGSFRQIEVIRNNRIIRRLDVYDFLVKGEQKDNIGLQDQDIIRIPTYRVRVQMTGEVKTPALFEVLPGETLQDVIGFAGGFTDQAYTALIKVSQISDQQRKITDITEADYKNYIPLRGDIYTVDHILNRFENRVTINGAVFRPGQYELQKGLTLMQLIQKAAGIKEDAFTGLGTITRLNPDNTTGIISFNLKDLINKTIADIPLQREDVISISSIFDLRDKYTVTIKGAIRRGGIFAYADSISVEDLIIKAGGFAEGGSPKRIEVARRVNDSDPNSKSSSVAQVFQVDVNAELDKELVNFRLKPYDIVSVYSLPGYEMQRTVKIDGEVLYPGYYVIKNKNEKISDIVARAGGLSASADVEGGTLKRSNTAILGVDKNKTDTAELARERIARLARLHKTYKDSTNVAEDTTLRNNFVGIDLKRILEKPGSNIDLLVEDGDEIRIPKQQQIVRVNGEVLYPSAVVYTDGKSFKDYVLNAGGFSPEALKRGAYIVYANGTVKGTSKFLFFNTHPKVKPGSEIYVPKKPEPKGDTTGKIIGYTTALASLGAIILGILSLHK</sequence>
<dbReference type="EMBL" id="LT629740">
    <property type="protein sequence ID" value="SDT22539.1"/>
    <property type="molecule type" value="Genomic_DNA"/>
</dbReference>
<feature type="domain" description="Soluble ligand binding" evidence="4">
    <location>
        <begin position="249"/>
        <end position="293"/>
    </location>
</feature>
<name>A0A1H1YMM7_MUCMA</name>
<feature type="transmembrane region" description="Helical" evidence="2">
    <location>
        <begin position="816"/>
        <end position="836"/>
    </location>
</feature>
<feature type="domain" description="Polysaccharide export protein N-terminal" evidence="3">
    <location>
        <begin position="164"/>
        <end position="237"/>
    </location>
</feature>
<dbReference type="Proteomes" id="UP000199679">
    <property type="component" value="Chromosome I"/>
</dbReference>
<keyword evidence="2" id="KW-0812">Transmembrane</keyword>
<evidence type="ECO:0000313" key="6">
    <source>
        <dbReference type="Proteomes" id="UP000199679"/>
    </source>
</evidence>
<protein>
    <submittedName>
        <fullName evidence="5">Protein involved in polysaccharide export, contains SLBB domain of the beta-grasp fold</fullName>
    </submittedName>
</protein>
<dbReference type="Gene3D" id="3.30.1950.10">
    <property type="entry name" value="wza like domain"/>
    <property type="match status" value="1"/>
</dbReference>
<feature type="domain" description="Soluble ligand binding" evidence="4">
    <location>
        <begin position="414"/>
        <end position="449"/>
    </location>
</feature>
<proteinExistence type="predicted"/>
<keyword evidence="1" id="KW-0732">Signal</keyword>
<dbReference type="PANTHER" id="PTHR33619">
    <property type="entry name" value="POLYSACCHARIDE EXPORT PROTEIN GFCE-RELATED"/>
    <property type="match status" value="1"/>
</dbReference>
<keyword evidence="2" id="KW-1133">Transmembrane helix</keyword>
<dbReference type="Pfam" id="PF02563">
    <property type="entry name" value="Poly_export"/>
    <property type="match status" value="1"/>
</dbReference>
<dbReference type="InterPro" id="IPR019554">
    <property type="entry name" value="Soluble_ligand-bd"/>
</dbReference>
<evidence type="ECO:0000256" key="1">
    <source>
        <dbReference type="ARBA" id="ARBA00022729"/>
    </source>
</evidence>
<gene>
    <name evidence="5" type="ORF">SAMN05216490_2786</name>
</gene>
<dbReference type="Gene3D" id="3.10.560.10">
    <property type="entry name" value="Outer membrane lipoprotein wza domain like"/>
    <property type="match status" value="6"/>
</dbReference>
<dbReference type="STRING" id="652787.SAMN05216490_2786"/>
<dbReference type="PANTHER" id="PTHR33619:SF3">
    <property type="entry name" value="POLYSACCHARIDE EXPORT PROTEIN GFCE-RELATED"/>
    <property type="match status" value="1"/>
</dbReference>